<keyword evidence="2" id="KW-1185">Reference proteome</keyword>
<dbReference type="AlphaFoldDB" id="A0AAD8A4Z4"/>
<accession>A0AAD8A4Z4</accession>
<evidence type="ECO:0000313" key="2">
    <source>
        <dbReference type="Proteomes" id="UP001233999"/>
    </source>
</evidence>
<reference evidence="1" key="1">
    <citation type="journal article" date="2023" name="IScience">
        <title>Live-bearing cockroach genome reveals convergent evolutionary mechanisms linked to viviparity in insects and beyond.</title>
        <authorList>
            <person name="Fouks B."/>
            <person name="Harrison M.C."/>
            <person name="Mikhailova A.A."/>
            <person name="Marchal E."/>
            <person name="English S."/>
            <person name="Carruthers M."/>
            <person name="Jennings E.C."/>
            <person name="Chiamaka E.L."/>
            <person name="Frigard R.A."/>
            <person name="Pippel M."/>
            <person name="Attardo G.M."/>
            <person name="Benoit J.B."/>
            <person name="Bornberg-Bauer E."/>
            <person name="Tobe S.S."/>
        </authorList>
    </citation>
    <scope>NUCLEOTIDE SEQUENCE</scope>
    <source>
        <strain evidence="1">Stay&amp;Tobe</strain>
    </source>
</reference>
<proteinExistence type="predicted"/>
<feature type="non-terminal residue" evidence="1">
    <location>
        <position position="1"/>
    </location>
</feature>
<gene>
    <name evidence="1" type="ORF">L9F63_001887</name>
</gene>
<sequence>MAVLYGVGGRRIAKHCLLLHMIPMRKYNSYIGMSTANKLWSIRVILACSQRSIEGFLAFQLLNLQSRAEQRSMRSSI</sequence>
<reference evidence="1" key="2">
    <citation type="submission" date="2023-05" db="EMBL/GenBank/DDBJ databases">
        <authorList>
            <person name="Fouks B."/>
        </authorList>
    </citation>
    <scope>NUCLEOTIDE SEQUENCE</scope>
    <source>
        <strain evidence="1">Stay&amp;Tobe</strain>
        <tissue evidence="1">Testes</tissue>
    </source>
</reference>
<protein>
    <submittedName>
        <fullName evidence="1">Uncharacterized protein</fullName>
    </submittedName>
</protein>
<organism evidence="1 2">
    <name type="scientific">Diploptera punctata</name>
    <name type="common">Pacific beetle cockroach</name>
    <dbReference type="NCBI Taxonomy" id="6984"/>
    <lineage>
        <taxon>Eukaryota</taxon>
        <taxon>Metazoa</taxon>
        <taxon>Ecdysozoa</taxon>
        <taxon>Arthropoda</taxon>
        <taxon>Hexapoda</taxon>
        <taxon>Insecta</taxon>
        <taxon>Pterygota</taxon>
        <taxon>Neoptera</taxon>
        <taxon>Polyneoptera</taxon>
        <taxon>Dictyoptera</taxon>
        <taxon>Blattodea</taxon>
        <taxon>Blaberoidea</taxon>
        <taxon>Blaberidae</taxon>
        <taxon>Diplopterinae</taxon>
        <taxon>Diploptera</taxon>
    </lineage>
</organism>
<evidence type="ECO:0000313" key="1">
    <source>
        <dbReference type="EMBL" id="KAJ9591533.1"/>
    </source>
</evidence>
<dbReference type="EMBL" id="JASPKZ010003864">
    <property type="protein sequence ID" value="KAJ9591533.1"/>
    <property type="molecule type" value="Genomic_DNA"/>
</dbReference>
<comment type="caution">
    <text evidence="1">The sequence shown here is derived from an EMBL/GenBank/DDBJ whole genome shotgun (WGS) entry which is preliminary data.</text>
</comment>
<name>A0AAD8A4Z4_DIPPU</name>
<dbReference type="Proteomes" id="UP001233999">
    <property type="component" value="Unassembled WGS sequence"/>
</dbReference>